<comment type="catalytic activity">
    <reaction evidence="24">
        <text>L-seryl-[protein] + ATP = O-phospho-L-seryl-[protein] + ADP + H(+)</text>
        <dbReference type="Rhea" id="RHEA:17989"/>
        <dbReference type="Rhea" id="RHEA-COMP:9863"/>
        <dbReference type="Rhea" id="RHEA-COMP:11604"/>
        <dbReference type="ChEBI" id="CHEBI:15378"/>
        <dbReference type="ChEBI" id="CHEBI:29999"/>
        <dbReference type="ChEBI" id="CHEBI:30616"/>
        <dbReference type="ChEBI" id="CHEBI:83421"/>
        <dbReference type="ChEBI" id="CHEBI:456216"/>
        <dbReference type="EC" id="2.7.11.1"/>
    </reaction>
</comment>
<dbReference type="Gene3D" id="3.30.200.20">
    <property type="entry name" value="Phosphorylase Kinase, domain 1"/>
    <property type="match status" value="1"/>
</dbReference>
<evidence type="ECO:0000256" key="27">
    <source>
        <dbReference type="RuleBase" id="RU004336"/>
    </source>
</evidence>
<dbReference type="InterPro" id="IPR017853">
    <property type="entry name" value="GH"/>
</dbReference>
<dbReference type="GO" id="GO:0004674">
    <property type="term" value="F:protein serine/threonine kinase activity"/>
    <property type="evidence" value="ECO:0007669"/>
    <property type="project" value="UniProtKB-KW"/>
</dbReference>
<gene>
    <name evidence="30" type="ORF">DARMORV10_C09P07280.1</name>
</gene>
<dbReference type="Gene3D" id="3.20.20.80">
    <property type="entry name" value="Glycosidases"/>
    <property type="match status" value="1"/>
</dbReference>
<keyword evidence="22 27" id="KW-0326">Glycosidase</keyword>
<dbReference type="SUPFAM" id="SSF51445">
    <property type="entry name" value="(Trans)glycosidases"/>
    <property type="match status" value="1"/>
</dbReference>
<dbReference type="InterPro" id="IPR000490">
    <property type="entry name" value="Glyco_hydro_17"/>
</dbReference>
<dbReference type="FunFam" id="3.20.20.80:FF:000002">
    <property type="entry name" value="Glucan endo-1,3-beta-glucosidase 3"/>
    <property type="match status" value="1"/>
</dbReference>
<keyword evidence="15" id="KW-0418">Kinase</keyword>
<keyword evidence="12" id="KW-0732">Signal</keyword>
<keyword evidence="20" id="KW-1015">Disulfide bond</keyword>
<dbReference type="Pfam" id="PF07983">
    <property type="entry name" value="X8"/>
    <property type="match status" value="1"/>
</dbReference>
<dbReference type="GO" id="GO:0046872">
    <property type="term" value="F:metal ion binding"/>
    <property type="evidence" value="ECO:0007669"/>
    <property type="project" value="UniProtKB-KW"/>
</dbReference>
<evidence type="ECO:0000256" key="14">
    <source>
        <dbReference type="ARBA" id="ARBA00022741"/>
    </source>
</evidence>
<evidence type="ECO:0000256" key="10">
    <source>
        <dbReference type="ARBA" id="ARBA00022707"/>
    </source>
</evidence>
<keyword evidence="19 25" id="KW-0067">ATP-binding</keyword>
<evidence type="ECO:0000256" key="22">
    <source>
        <dbReference type="ARBA" id="ARBA00023295"/>
    </source>
</evidence>
<dbReference type="GO" id="GO:0005886">
    <property type="term" value="C:plasma membrane"/>
    <property type="evidence" value="ECO:0007669"/>
    <property type="project" value="UniProtKB-SubCell"/>
</dbReference>
<name>A0A816IYY6_BRANA</name>
<evidence type="ECO:0000256" key="9">
    <source>
        <dbReference type="ARBA" id="ARBA00022679"/>
    </source>
</evidence>
<dbReference type="GO" id="GO:0006952">
    <property type="term" value="P:defense response"/>
    <property type="evidence" value="ECO:0007669"/>
    <property type="project" value="UniProtKB-KW"/>
</dbReference>
<feature type="binding site" evidence="25">
    <location>
        <position position="193"/>
    </location>
    <ligand>
        <name>ATP</name>
        <dbReference type="ChEBI" id="CHEBI:30616"/>
    </ligand>
</feature>
<evidence type="ECO:0000256" key="4">
    <source>
        <dbReference type="ARBA" id="ARBA00005354"/>
    </source>
</evidence>
<evidence type="ECO:0000256" key="21">
    <source>
        <dbReference type="ARBA" id="ARBA00023288"/>
    </source>
</evidence>
<dbReference type="Gene3D" id="1.10.510.10">
    <property type="entry name" value="Transferase(Phosphotransferase) domain 1"/>
    <property type="match status" value="1"/>
</dbReference>
<keyword evidence="18" id="KW-0106">Calcium</keyword>
<dbReference type="PROSITE" id="PS50011">
    <property type="entry name" value="PROTEIN_KINASE_DOM"/>
    <property type="match status" value="1"/>
</dbReference>
<dbReference type="PROSITE" id="PS00587">
    <property type="entry name" value="GLYCOSYL_HYDROL_F17"/>
    <property type="match status" value="1"/>
</dbReference>
<keyword evidence="13" id="KW-0677">Repeat</keyword>
<evidence type="ECO:0000256" key="11">
    <source>
        <dbReference type="ARBA" id="ARBA00022723"/>
    </source>
</evidence>
<keyword evidence="6" id="KW-0723">Serine/threonine-protein kinase</keyword>
<comment type="similarity">
    <text evidence="5 26">Belongs to the glycosyl hydrolase 17 family.</text>
</comment>
<evidence type="ECO:0000256" key="12">
    <source>
        <dbReference type="ARBA" id="ARBA00022729"/>
    </source>
</evidence>
<evidence type="ECO:0000256" key="17">
    <source>
        <dbReference type="ARBA" id="ARBA00022821"/>
    </source>
</evidence>
<evidence type="ECO:0000256" key="13">
    <source>
        <dbReference type="ARBA" id="ARBA00022737"/>
    </source>
</evidence>
<dbReference type="Proteomes" id="UP001295469">
    <property type="component" value="Chromosome C09"/>
</dbReference>
<dbReference type="PROSITE" id="PS00107">
    <property type="entry name" value="PROTEIN_KINASE_ATP"/>
    <property type="match status" value="1"/>
</dbReference>
<dbReference type="GO" id="GO:0005524">
    <property type="term" value="F:ATP binding"/>
    <property type="evidence" value="ECO:0007669"/>
    <property type="project" value="UniProtKB-UniRule"/>
</dbReference>
<evidence type="ECO:0000256" key="24">
    <source>
        <dbReference type="ARBA" id="ARBA00048679"/>
    </source>
</evidence>
<dbReference type="GO" id="GO:0098552">
    <property type="term" value="C:side of membrane"/>
    <property type="evidence" value="ECO:0007669"/>
    <property type="project" value="UniProtKB-KW"/>
</dbReference>
<dbReference type="Pfam" id="PF00332">
    <property type="entry name" value="Glyco_hydro_17"/>
    <property type="match status" value="1"/>
</dbReference>
<comment type="catalytic activity">
    <reaction evidence="1">
        <text>Hydrolysis of (1-&gt;3)-beta-D-glucosidic linkages in (1-&gt;3)-beta-D-glucans.</text>
        <dbReference type="EC" id="3.2.1.39"/>
    </reaction>
</comment>
<dbReference type="InterPro" id="IPR000719">
    <property type="entry name" value="Prot_kinase_dom"/>
</dbReference>
<evidence type="ECO:0000259" key="29">
    <source>
        <dbReference type="PROSITE" id="PS50011"/>
    </source>
</evidence>
<organism evidence="30">
    <name type="scientific">Brassica napus</name>
    <name type="common">Rape</name>
    <dbReference type="NCBI Taxonomy" id="3708"/>
    <lineage>
        <taxon>Eukaryota</taxon>
        <taxon>Viridiplantae</taxon>
        <taxon>Streptophyta</taxon>
        <taxon>Embryophyta</taxon>
        <taxon>Tracheophyta</taxon>
        <taxon>Spermatophyta</taxon>
        <taxon>Magnoliopsida</taxon>
        <taxon>eudicotyledons</taxon>
        <taxon>Gunneridae</taxon>
        <taxon>Pentapetalae</taxon>
        <taxon>rosids</taxon>
        <taxon>malvids</taxon>
        <taxon>Brassicales</taxon>
        <taxon>Brassicaceae</taxon>
        <taxon>Brassiceae</taxon>
        <taxon>Brassica</taxon>
    </lineage>
</organism>
<keyword evidence="7" id="KW-0597">Phosphoprotein</keyword>
<dbReference type="PROSITE" id="PS00108">
    <property type="entry name" value="PROTEIN_KINASE_ST"/>
    <property type="match status" value="1"/>
</dbReference>
<dbReference type="Gene3D" id="1.10.238.10">
    <property type="entry name" value="EF-hand"/>
    <property type="match status" value="2"/>
</dbReference>
<evidence type="ECO:0000256" key="2">
    <source>
        <dbReference type="ARBA" id="ARBA00004423"/>
    </source>
</evidence>
<evidence type="ECO:0000256" key="1">
    <source>
        <dbReference type="ARBA" id="ARBA00000382"/>
    </source>
</evidence>
<keyword evidence="9" id="KW-0808">Transferase</keyword>
<evidence type="ECO:0000256" key="7">
    <source>
        <dbReference type="ARBA" id="ARBA00022553"/>
    </source>
</evidence>
<evidence type="ECO:0000256" key="26">
    <source>
        <dbReference type="RuleBase" id="RU004335"/>
    </source>
</evidence>
<dbReference type="InterPro" id="IPR012946">
    <property type="entry name" value="X8"/>
</dbReference>
<feature type="region of interest" description="Disordered" evidence="28">
    <location>
        <begin position="996"/>
        <end position="1018"/>
    </location>
</feature>
<dbReference type="SMART" id="SM00220">
    <property type="entry name" value="S_TKc"/>
    <property type="match status" value="1"/>
</dbReference>
<dbReference type="InterPro" id="IPR017441">
    <property type="entry name" value="Protein_kinase_ATP_BS"/>
</dbReference>
<comment type="similarity">
    <text evidence="4">Belongs to the protein kinase superfamily. CAMK Ser/Thr protein kinase family. CaMK subfamily.</text>
</comment>
<comment type="catalytic activity">
    <reaction evidence="23">
        <text>L-threonyl-[protein] + ATP = O-phospho-L-threonyl-[protein] + ADP + H(+)</text>
        <dbReference type="Rhea" id="RHEA:46608"/>
        <dbReference type="Rhea" id="RHEA-COMP:11060"/>
        <dbReference type="Rhea" id="RHEA-COMP:11605"/>
        <dbReference type="ChEBI" id="CHEBI:15378"/>
        <dbReference type="ChEBI" id="CHEBI:30013"/>
        <dbReference type="ChEBI" id="CHEBI:30616"/>
        <dbReference type="ChEBI" id="CHEBI:61977"/>
        <dbReference type="ChEBI" id="CHEBI:456216"/>
        <dbReference type="EC" id="2.7.11.1"/>
    </reaction>
</comment>
<proteinExistence type="inferred from homology"/>
<dbReference type="FunFam" id="1.10.510.10:FF:001864">
    <property type="entry name" value="Calcium-dependent protein kinase SK5"/>
    <property type="match status" value="1"/>
</dbReference>
<dbReference type="SMART" id="SM00768">
    <property type="entry name" value="X8"/>
    <property type="match status" value="1"/>
</dbReference>
<keyword evidence="8" id="KW-0336">GPI-anchor</keyword>
<evidence type="ECO:0000256" key="5">
    <source>
        <dbReference type="ARBA" id="ARBA00008773"/>
    </source>
</evidence>
<dbReference type="PANTHER" id="PTHR24349">
    <property type="entry name" value="SERINE/THREONINE-PROTEIN KINASE"/>
    <property type="match status" value="1"/>
</dbReference>
<evidence type="ECO:0000256" key="28">
    <source>
        <dbReference type="SAM" id="MobiDB-lite"/>
    </source>
</evidence>
<keyword evidence="21" id="KW-0449">Lipoprotein</keyword>
<dbReference type="FunFam" id="1.10.238.10:FF:000085">
    <property type="entry name" value="CDPK-related kinase 1"/>
    <property type="match status" value="1"/>
</dbReference>
<evidence type="ECO:0000256" key="6">
    <source>
        <dbReference type="ARBA" id="ARBA00022527"/>
    </source>
</evidence>
<comment type="subcellular location">
    <subcellularLocation>
        <location evidence="3">Cell membrane</location>
        <topology evidence="3">Lipid-anchor</topology>
        <topology evidence="3">GPI-anchor</topology>
    </subcellularLocation>
    <subcellularLocation>
        <location evidence="2">Membrane</location>
        <topology evidence="2">Lipid-anchor</topology>
        <orientation evidence="2">Cytoplasmic side</orientation>
    </subcellularLocation>
</comment>
<dbReference type="AlphaFoldDB" id="A0A816IYY6"/>
<dbReference type="CDD" id="cd05117">
    <property type="entry name" value="STKc_CAMK"/>
    <property type="match status" value="1"/>
</dbReference>
<sequence length="1108" mass="123158">KKNIFFYIDLTVQLRLLTVRFFDSDRSVNPTAMGLCYSRNISSVKDDEIPVEQPSQTPRRGSIPQSPIPSEVNSYANSPFQSPLPAGVAPSPARTPGRKFKWPFPPPSPAKPIMAALRRRRGAPPRPRDEPIPEDSEDVDSVGGEKLDKNFGFGKNVEGKYELGKEVGRGHFGHTCWAKAKKGKMKGQTVAVKIISKAKMTSALSIEDVRREVKLLKALSGHKHMVKFYDVYEDNDNVYVVMELCEGGELLDRILARGGRYPEVDAKRILVQILSATAFFHLQGVVHRDLKPENFLFTSRNEDAVLKVIDFGLSDFIRYDQRLNDVVGSAYYVAPEVLHRSYSTEADMWSIGVISYILLCGSRPFYGRTESAIFRCVLRANPNFEDMPWPSISPTGKDFVKRLLNKDHRKRMTAAQALAHPWLRDENPGLLLDFSVYKLVRSYIRASPFRRSALKALAKAIPDEELVFLKAQFMLLDPKDGGLSLNSFTTALTRYATDAMMESKLPDILNTMQPLVQKKLDFEEFCAAGVSVYQLEALEEWEQIATSAFEQFEQEGNRVISVQELAGILFSSLPTNLPSRSDPLSPPFPKNLTCSAPSTASLSISSIEILTNSRRKLSEVRSMATEKALVVCGSGKAGAVEAAVKKTGDCGWASPVCFLVCWVCKHYWSGSGADASIGVNYGTLANNLPPPRQVAEFLLHSTVINRIRLFDADPQILQAFAHTGVAVTVTVSNDQIPHLTNLSFAQRWISDHIQPHFPSTNIIRILVGNEVISTGNHLLIRNLVPAMQSLHTALVSASLHRRIQISTPHSLGILSHTTPPSSARFRQGYDTHVLKPLLSFLRTIASPFVVNPYPFFGYSPETLDFALFRPNPGLFDQDTKLHYTNMFDAQLDSVHSAMERLGFSDVAIVVGEIGWPSKGDRDQIGVDVATAAEFNRKVMDRVNSGTGTPLMPNRTFETYIFALFNENLKPGPISERNFGLFRSDLTPVYDIGILRPTARTSDPPENNRRSPVGGSSGKRWCVTKSGAETEALQRNIDYVCGLGLDCEPIIEGGPCFLPNTVEAHSAYAMNLFYQTMGRHEFDCDFDKTGEITSIDPSYGDCQYQAEFV</sequence>
<dbReference type="Gene3D" id="1.20.58.1040">
    <property type="match status" value="1"/>
</dbReference>
<accession>A0A816IYY6</accession>
<evidence type="ECO:0000256" key="23">
    <source>
        <dbReference type="ARBA" id="ARBA00047899"/>
    </source>
</evidence>
<dbReference type="FunFam" id="1.10.510.10:FF:001294">
    <property type="entry name" value="CDPK-related kinase 3"/>
    <property type="match status" value="1"/>
</dbReference>
<evidence type="ECO:0000256" key="15">
    <source>
        <dbReference type="ARBA" id="ARBA00022777"/>
    </source>
</evidence>
<keyword evidence="14 25" id="KW-0547">Nucleotide-binding</keyword>
<feature type="compositionally biased region" description="Polar residues" evidence="28">
    <location>
        <begin position="53"/>
        <end position="65"/>
    </location>
</feature>
<dbReference type="GO" id="GO:0005975">
    <property type="term" value="P:carbohydrate metabolic process"/>
    <property type="evidence" value="ECO:0007669"/>
    <property type="project" value="InterPro"/>
</dbReference>
<evidence type="ECO:0000256" key="25">
    <source>
        <dbReference type="PROSITE-ProRule" id="PRU10141"/>
    </source>
</evidence>
<evidence type="ECO:0000256" key="19">
    <source>
        <dbReference type="ARBA" id="ARBA00022840"/>
    </source>
</evidence>
<evidence type="ECO:0000256" key="20">
    <source>
        <dbReference type="ARBA" id="ARBA00023157"/>
    </source>
</evidence>
<keyword evidence="8" id="KW-0472">Membrane</keyword>
<dbReference type="InterPro" id="IPR011992">
    <property type="entry name" value="EF-hand-dom_pair"/>
</dbReference>
<dbReference type="FunFam" id="1.20.58.1040:FF:000003">
    <property type="entry name" value="glucan endo-1,3-beta-glucosidase 7"/>
    <property type="match status" value="1"/>
</dbReference>
<feature type="compositionally biased region" description="Polar residues" evidence="28">
    <location>
        <begin position="71"/>
        <end position="81"/>
    </location>
</feature>
<protein>
    <submittedName>
        <fullName evidence="30">(rape) hypothetical protein</fullName>
    </submittedName>
</protein>
<dbReference type="InterPro" id="IPR050205">
    <property type="entry name" value="CDPK_Ser/Thr_kinases"/>
</dbReference>
<dbReference type="SUPFAM" id="SSF56112">
    <property type="entry name" value="Protein kinase-like (PK-like)"/>
    <property type="match status" value="1"/>
</dbReference>
<evidence type="ECO:0000256" key="16">
    <source>
        <dbReference type="ARBA" id="ARBA00022801"/>
    </source>
</evidence>
<keyword evidence="11" id="KW-0479">Metal-binding</keyword>
<evidence type="ECO:0000256" key="8">
    <source>
        <dbReference type="ARBA" id="ARBA00022622"/>
    </source>
</evidence>
<reference evidence="30" key="1">
    <citation type="submission" date="2021-01" db="EMBL/GenBank/DDBJ databases">
        <authorList>
            <consortium name="Genoscope - CEA"/>
            <person name="William W."/>
        </authorList>
    </citation>
    <scope>NUCLEOTIDE SEQUENCE</scope>
</reference>
<dbReference type="Pfam" id="PF00069">
    <property type="entry name" value="Pkinase"/>
    <property type="match status" value="1"/>
</dbReference>
<dbReference type="InterPro" id="IPR011009">
    <property type="entry name" value="Kinase-like_dom_sf"/>
</dbReference>
<dbReference type="SUPFAM" id="SSF47473">
    <property type="entry name" value="EF-hand"/>
    <property type="match status" value="1"/>
</dbReference>
<keyword evidence="16 27" id="KW-0378">Hydrolase</keyword>
<feature type="non-terminal residue" evidence="30">
    <location>
        <position position="1"/>
    </location>
</feature>
<keyword evidence="10" id="KW-0519">Myristate</keyword>
<dbReference type="InterPro" id="IPR008271">
    <property type="entry name" value="Ser/Thr_kinase_AS"/>
</dbReference>
<evidence type="ECO:0000256" key="3">
    <source>
        <dbReference type="ARBA" id="ARBA00004609"/>
    </source>
</evidence>
<keyword evidence="17" id="KW-0611">Plant defense</keyword>
<feature type="region of interest" description="Disordered" evidence="28">
    <location>
        <begin position="46"/>
        <end position="147"/>
    </location>
</feature>
<evidence type="ECO:0000256" key="18">
    <source>
        <dbReference type="ARBA" id="ARBA00022837"/>
    </source>
</evidence>
<dbReference type="EMBL" id="HG994373">
    <property type="protein sequence ID" value="CAF1716316.1"/>
    <property type="molecule type" value="Genomic_DNA"/>
</dbReference>
<dbReference type="FunFam" id="3.30.200.20:FF:000101">
    <property type="entry name" value="CDPK-related kinase 1"/>
    <property type="match status" value="1"/>
</dbReference>
<feature type="domain" description="Protein kinase" evidence="29">
    <location>
        <begin position="161"/>
        <end position="423"/>
    </location>
</feature>
<dbReference type="GO" id="GO:0042973">
    <property type="term" value="F:glucan endo-1,3-beta-D-glucosidase activity"/>
    <property type="evidence" value="ECO:0007669"/>
    <property type="project" value="UniProtKB-EC"/>
</dbReference>
<evidence type="ECO:0000313" key="30">
    <source>
        <dbReference type="EMBL" id="CAF1716316.1"/>
    </source>
</evidence>
<keyword evidence="8" id="KW-0325">Glycoprotein</keyword>